<dbReference type="InterPro" id="IPR012809">
    <property type="entry name" value="ECF_CbiQ"/>
</dbReference>
<dbReference type="Proteomes" id="UP000320791">
    <property type="component" value="Unassembled WGS sequence"/>
</dbReference>
<dbReference type="InterPro" id="IPR052770">
    <property type="entry name" value="Cobalt_transport_CbiQ"/>
</dbReference>
<evidence type="ECO:0000256" key="2">
    <source>
        <dbReference type="ARBA" id="ARBA00022475"/>
    </source>
</evidence>
<keyword evidence="3 6" id="KW-0812">Transmembrane</keyword>
<comment type="subcellular location">
    <subcellularLocation>
        <location evidence="1">Cell membrane</location>
        <topology evidence="1">Multi-pass membrane protein</topology>
    </subcellularLocation>
</comment>
<dbReference type="CDD" id="cd16914">
    <property type="entry name" value="EcfT"/>
    <property type="match status" value="1"/>
</dbReference>
<evidence type="ECO:0000256" key="3">
    <source>
        <dbReference type="ARBA" id="ARBA00022692"/>
    </source>
</evidence>
<organism evidence="7 8">
    <name type="scientific">Corynebacterium canis</name>
    <dbReference type="NCBI Taxonomy" id="679663"/>
    <lineage>
        <taxon>Bacteria</taxon>
        <taxon>Bacillati</taxon>
        <taxon>Actinomycetota</taxon>
        <taxon>Actinomycetes</taxon>
        <taxon>Mycobacteriales</taxon>
        <taxon>Corynebacteriaceae</taxon>
        <taxon>Corynebacterium</taxon>
    </lineage>
</organism>
<feature type="transmembrane region" description="Helical" evidence="6">
    <location>
        <begin position="104"/>
        <end position="127"/>
    </location>
</feature>
<keyword evidence="5 6" id="KW-0472">Membrane</keyword>
<dbReference type="OrthoDB" id="4407546at2"/>
<feature type="transmembrane region" description="Helical" evidence="6">
    <location>
        <begin position="180"/>
        <end position="197"/>
    </location>
</feature>
<dbReference type="PANTHER" id="PTHR43723">
    <property type="entry name" value="COBALT TRANSPORT PROTEIN CBIQ"/>
    <property type="match status" value="1"/>
</dbReference>
<feature type="transmembrane region" description="Helical" evidence="6">
    <location>
        <begin position="266"/>
        <end position="286"/>
    </location>
</feature>
<name>A0A5C5USB9_9CORY</name>
<dbReference type="EMBL" id="VOHM01000004">
    <property type="protein sequence ID" value="TWT28470.1"/>
    <property type="molecule type" value="Genomic_DNA"/>
</dbReference>
<evidence type="ECO:0000313" key="8">
    <source>
        <dbReference type="Proteomes" id="UP000320791"/>
    </source>
</evidence>
<dbReference type="NCBIfam" id="TIGR02454">
    <property type="entry name" value="ECF_T_CbiQ"/>
    <property type="match status" value="1"/>
</dbReference>
<protein>
    <submittedName>
        <fullName evidence="7">Cobalt ECF transporter T component CbiQ</fullName>
    </submittedName>
</protein>
<feature type="transmembrane region" description="Helical" evidence="6">
    <location>
        <begin position="218"/>
        <end position="237"/>
    </location>
</feature>
<keyword evidence="4 6" id="KW-1133">Transmembrane helix</keyword>
<comment type="caution">
    <text evidence="7">The sequence shown here is derived from an EMBL/GenBank/DDBJ whole genome shotgun (WGS) entry which is preliminary data.</text>
</comment>
<dbReference type="GO" id="GO:0043190">
    <property type="term" value="C:ATP-binding cassette (ABC) transporter complex"/>
    <property type="evidence" value="ECO:0007669"/>
    <property type="project" value="InterPro"/>
</dbReference>
<evidence type="ECO:0000256" key="5">
    <source>
        <dbReference type="ARBA" id="ARBA00023136"/>
    </source>
</evidence>
<evidence type="ECO:0000256" key="4">
    <source>
        <dbReference type="ARBA" id="ARBA00022989"/>
    </source>
</evidence>
<dbReference type="GO" id="GO:0006824">
    <property type="term" value="P:cobalt ion transport"/>
    <property type="evidence" value="ECO:0007669"/>
    <property type="project" value="InterPro"/>
</dbReference>
<gene>
    <name evidence="7" type="primary">cbiQ</name>
    <name evidence="7" type="ORF">FRX94_02545</name>
</gene>
<keyword evidence="8" id="KW-1185">Reference proteome</keyword>
<accession>A0A5C5USB9</accession>
<dbReference type="Pfam" id="PF02361">
    <property type="entry name" value="CbiQ"/>
    <property type="match status" value="1"/>
</dbReference>
<dbReference type="PANTHER" id="PTHR43723:SF1">
    <property type="entry name" value="COBALT TRANSPORT PROTEIN CBIQ"/>
    <property type="match status" value="1"/>
</dbReference>
<keyword evidence="2" id="KW-1003">Cell membrane</keyword>
<evidence type="ECO:0000256" key="6">
    <source>
        <dbReference type="SAM" id="Phobius"/>
    </source>
</evidence>
<reference evidence="7 8" key="1">
    <citation type="submission" date="2019-08" db="EMBL/GenBank/DDBJ databases">
        <authorList>
            <person name="Lei W."/>
        </authorList>
    </citation>
    <scope>NUCLEOTIDE SEQUENCE [LARGE SCALE GENOMIC DNA]</scope>
    <source>
        <strain evidence="7 8">CCUG 58627</strain>
    </source>
</reference>
<dbReference type="InterPro" id="IPR003339">
    <property type="entry name" value="ABC/ECF_trnsptr_transmembrane"/>
</dbReference>
<evidence type="ECO:0000313" key="7">
    <source>
        <dbReference type="EMBL" id="TWT28470.1"/>
    </source>
</evidence>
<proteinExistence type="predicted"/>
<feature type="transmembrane region" description="Helical" evidence="6">
    <location>
        <begin position="65"/>
        <end position="98"/>
    </location>
</feature>
<sequence>MRPIRLASGTRRGRFGLRLGQLPRPLQGRNRTRSRRFGGRYHGVNALELAAARSRWAGVSVGEKATLLLGMTFCVIALPPLPALPLFAAVVLVCAYLARVPWRLYAGLVAAPAAFIALGLGPLIFAITTEGIVLIDGGVAQAATVLGRSIVAMSSTMLFACTTPMAQLLGWCGRIGIPSSIVHVMALTYRMIATLIATARTMWEAQAARLGHTNMRRWIRSVAGLIAALFVVAFTRARRLGEGVSLRGELATMHLVGSSQGAATRWGYLAGYVALLVAVTLVSLFVPM</sequence>
<evidence type="ECO:0000256" key="1">
    <source>
        <dbReference type="ARBA" id="ARBA00004651"/>
    </source>
</evidence>
<dbReference type="AlphaFoldDB" id="A0A5C5USB9"/>